<accession>A0AAN7PIU7</accession>
<evidence type="ECO:0000313" key="3">
    <source>
        <dbReference type="Proteomes" id="UP001353858"/>
    </source>
</evidence>
<evidence type="ECO:0000256" key="1">
    <source>
        <dbReference type="SAM" id="MobiDB-lite"/>
    </source>
</evidence>
<reference evidence="3" key="1">
    <citation type="submission" date="2023-01" db="EMBL/GenBank/DDBJ databases">
        <title>Key to firefly adult light organ development and bioluminescence: homeobox transcription factors regulate luciferase expression and transportation to peroxisome.</title>
        <authorList>
            <person name="Fu X."/>
        </authorList>
    </citation>
    <scope>NUCLEOTIDE SEQUENCE [LARGE SCALE GENOMIC DNA]</scope>
</reference>
<feature type="region of interest" description="Disordered" evidence="1">
    <location>
        <begin position="302"/>
        <end position="346"/>
    </location>
</feature>
<protein>
    <submittedName>
        <fullName evidence="2">Uncharacterized protein</fullName>
    </submittedName>
</protein>
<keyword evidence="3" id="KW-1185">Reference proteome</keyword>
<dbReference type="EMBL" id="JARPUR010000001">
    <property type="protein sequence ID" value="KAK4887363.1"/>
    <property type="molecule type" value="Genomic_DNA"/>
</dbReference>
<name>A0AAN7PIU7_9COLE</name>
<feature type="region of interest" description="Disordered" evidence="1">
    <location>
        <begin position="360"/>
        <end position="434"/>
    </location>
</feature>
<feature type="compositionally biased region" description="Acidic residues" evidence="1">
    <location>
        <begin position="407"/>
        <end position="416"/>
    </location>
</feature>
<evidence type="ECO:0000313" key="2">
    <source>
        <dbReference type="EMBL" id="KAK4887363.1"/>
    </source>
</evidence>
<organism evidence="2 3">
    <name type="scientific">Aquatica leii</name>
    <dbReference type="NCBI Taxonomy" id="1421715"/>
    <lineage>
        <taxon>Eukaryota</taxon>
        <taxon>Metazoa</taxon>
        <taxon>Ecdysozoa</taxon>
        <taxon>Arthropoda</taxon>
        <taxon>Hexapoda</taxon>
        <taxon>Insecta</taxon>
        <taxon>Pterygota</taxon>
        <taxon>Neoptera</taxon>
        <taxon>Endopterygota</taxon>
        <taxon>Coleoptera</taxon>
        <taxon>Polyphaga</taxon>
        <taxon>Elateriformia</taxon>
        <taxon>Elateroidea</taxon>
        <taxon>Lampyridae</taxon>
        <taxon>Luciolinae</taxon>
        <taxon>Aquatica</taxon>
    </lineage>
</organism>
<comment type="caution">
    <text evidence="2">The sequence shown here is derived from an EMBL/GenBank/DDBJ whole genome shotgun (WGS) entry which is preliminary data.</text>
</comment>
<dbReference type="AlphaFoldDB" id="A0AAN7PIU7"/>
<dbReference type="Proteomes" id="UP001353858">
    <property type="component" value="Unassembled WGS sequence"/>
</dbReference>
<sequence length="503" mass="56576">MLTEEQPGPSKKRVRMESDFNNSYCGLDEREVRHINGLLENNDIFGSDSDEEPFIDSGRQYLLSENDMGHQESDESEMPRKRLRKTERARSDISKYKHAYEEVKGGTSLRRAAEMHDVNRMSLLRYIRKRDEAGPNHDEDSISMGEQRAKTHLMKVKIPKEKCKKLIWYLDPSVKSYQICLLIILALKINEHESEYEEVYSGVVSPDGSVSVAAVPILSNNEKRPHSLMSILGTSTPTLKNSKKKKSDDSQLYLFGIYFLSTFLNAKGHLGEAEFTDRIGDEINEEVTDVRKRKQKRVILPGEEDNSDTNEATELVKKKKEQTKTNINHSKQLLYPPPPQPASPTSSIFELSSIESEGIQEVRRSLSEESVFSQAGTVTSNNASDSDSVITDSDDSIIDKNYYPSSDDSDDDEFDDNLDKISSMPTSSNSSVSTLQENVGSISDDAEVNSWRTITQSDPILPTLAKPNLQIHVKGVPNDPVVRVVQQRFLGEEFLETDLGGEG</sequence>
<feature type="region of interest" description="Disordered" evidence="1">
    <location>
        <begin position="66"/>
        <end position="91"/>
    </location>
</feature>
<gene>
    <name evidence="2" type="ORF">RN001_003634</name>
</gene>
<proteinExistence type="predicted"/>
<feature type="compositionally biased region" description="Basic and acidic residues" evidence="1">
    <location>
        <begin position="67"/>
        <end position="91"/>
    </location>
</feature>
<feature type="compositionally biased region" description="Polar residues" evidence="1">
    <location>
        <begin position="368"/>
        <end position="383"/>
    </location>
</feature>
<feature type="compositionally biased region" description="Low complexity" evidence="1">
    <location>
        <begin position="422"/>
        <end position="433"/>
    </location>
</feature>